<dbReference type="GO" id="GO:0005886">
    <property type="term" value="C:plasma membrane"/>
    <property type="evidence" value="ECO:0007669"/>
    <property type="project" value="UniProtKB-SubCell"/>
</dbReference>
<evidence type="ECO:0000256" key="7">
    <source>
        <dbReference type="ARBA" id="ARBA00022967"/>
    </source>
</evidence>
<evidence type="ECO:0000313" key="10">
    <source>
        <dbReference type="EMBL" id="KKI51934.1"/>
    </source>
</evidence>
<dbReference type="GO" id="GO:0005524">
    <property type="term" value="F:ATP binding"/>
    <property type="evidence" value="ECO:0007669"/>
    <property type="project" value="UniProtKB-KW"/>
</dbReference>
<dbReference type="FunFam" id="3.40.50.300:FF:000127">
    <property type="entry name" value="Ribose import ATP-binding protein RbsA"/>
    <property type="match status" value="1"/>
</dbReference>
<dbReference type="PATRIC" id="fig|270498.16.peg.282"/>
<dbReference type="InterPro" id="IPR003593">
    <property type="entry name" value="AAA+_ATPase"/>
</dbReference>
<dbReference type="Pfam" id="PF00005">
    <property type="entry name" value="ABC_tran"/>
    <property type="match status" value="2"/>
</dbReference>
<evidence type="ECO:0000256" key="8">
    <source>
        <dbReference type="ARBA" id="ARBA00023136"/>
    </source>
</evidence>
<dbReference type="CDD" id="cd03216">
    <property type="entry name" value="ABC_Carb_Monos_I"/>
    <property type="match status" value="1"/>
</dbReference>
<evidence type="ECO:0000256" key="6">
    <source>
        <dbReference type="ARBA" id="ARBA00022840"/>
    </source>
</evidence>
<evidence type="ECO:0000313" key="11">
    <source>
        <dbReference type="Proteomes" id="UP000034076"/>
    </source>
</evidence>
<keyword evidence="8" id="KW-0472">Membrane</keyword>
<keyword evidence="4" id="KW-0677">Repeat</keyword>
<evidence type="ECO:0000259" key="9">
    <source>
        <dbReference type="PROSITE" id="PS50893"/>
    </source>
</evidence>
<dbReference type="AlphaFoldDB" id="A0A0M2NH92"/>
<dbReference type="EMBL" id="LAYJ01000053">
    <property type="protein sequence ID" value="KKI51934.1"/>
    <property type="molecule type" value="Genomic_DNA"/>
</dbReference>
<evidence type="ECO:0000256" key="2">
    <source>
        <dbReference type="ARBA" id="ARBA00022448"/>
    </source>
</evidence>
<dbReference type="Gene3D" id="3.40.50.300">
    <property type="entry name" value="P-loop containing nucleotide triphosphate hydrolases"/>
    <property type="match status" value="2"/>
</dbReference>
<keyword evidence="5" id="KW-0547">Nucleotide-binding</keyword>
<name>A0A0M2NH92_9FIRM</name>
<dbReference type="InterPro" id="IPR027417">
    <property type="entry name" value="P-loop_NTPase"/>
</dbReference>
<keyword evidence="7" id="KW-1278">Translocase</keyword>
<protein>
    <submittedName>
        <fullName evidence="10">Ribose ABC transport system, ATP-binding protein RbsA</fullName>
    </submittedName>
</protein>
<dbReference type="InterPro" id="IPR050107">
    <property type="entry name" value="ABC_carbohydrate_import_ATPase"/>
</dbReference>
<dbReference type="GO" id="GO:0016887">
    <property type="term" value="F:ATP hydrolysis activity"/>
    <property type="evidence" value="ECO:0007669"/>
    <property type="project" value="InterPro"/>
</dbReference>
<dbReference type="OrthoDB" id="9771863at2"/>
<dbReference type="CDD" id="cd03215">
    <property type="entry name" value="ABC_Carb_Monos_II"/>
    <property type="match status" value="1"/>
</dbReference>
<organism evidence="10 11">
    <name type="scientific">Christensenella hongkongensis</name>
    <dbReference type="NCBI Taxonomy" id="270498"/>
    <lineage>
        <taxon>Bacteria</taxon>
        <taxon>Bacillati</taxon>
        <taxon>Bacillota</taxon>
        <taxon>Clostridia</taxon>
        <taxon>Christensenellales</taxon>
        <taxon>Christensenellaceae</taxon>
        <taxon>Christensenella</taxon>
    </lineage>
</organism>
<evidence type="ECO:0000256" key="4">
    <source>
        <dbReference type="ARBA" id="ARBA00022737"/>
    </source>
</evidence>
<gene>
    <name evidence="10" type="ORF">CHK_0617</name>
</gene>
<keyword evidence="3" id="KW-1003">Cell membrane</keyword>
<dbReference type="InterPro" id="IPR003439">
    <property type="entry name" value="ABC_transporter-like_ATP-bd"/>
</dbReference>
<proteinExistence type="predicted"/>
<keyword evidence="11" id="KW-1185">Reference proteome</keyword>
<evidence type="ECO:0000256" key="1">
    <source>
        <dbReference type="ARBA" id="ARBA00004202"/>
    </source>
</evidence>
<evidence type="ECO:0000256" key="5">
    <source>
        <dbReference type="ARBA" id="ARBA00022741"/>
    </source>
</evidence>
<dbReference type="SMART" id="SM00382">
    <property type="entry name" value="AAA"/>
    <property type="match status" value="2"/>
</dbReference>
<dbReference type="PANTHER" id="PTHR43790:SF9">
    <property type="entry name" value="GALACTOFURANOSE TRANSPORTER ATP-BINDING PROTEIN YTFR"/>
    <property type="match status" value="1"/>
</dbReference>
<keyword evidence="2" id="KW-0813">Transport</keyword>
<feature type="domain" description="ABC transporter" evidence="9">
    <location>
        <begin position="6"/>
        <end position="244"/>
    </location>
</feature>
<dbReference type="Proteomes" id="UP000034076">
    <property type="component" value="Unassembled WGS sequence"/>
</dbReference>
<dbReference type="PROSITE" id="PS50893">
    <property type="entry name" value="ABC_TRANSPORTER_2"/>
    <property type="match status" value="2"/>
</dbReference>
<dbReference type="PROSITE" id="PS00211">
    <property type="entry name" value="ABC_TRANSPORTER_1"/>
    <property type="match status" value="1"/>
</dbReference>
<reference evidence="10 11" key="1">
    <citation type="submission" date="2015-04" db="EMBL/GenBank/DDBJ databases">
        <title>Draft genome sequence of bacteremic isolate Catabacter hongkongensis type strain HKU16T.</title>
        <authorList>
            <person name="Lau S.K."/>
            <person name="Teng J.L."/>
            <person name="Huang Y."/>
            <person name="Curreem S.O."/>
            <person name="Tsui S.K."/>
            <person name="Woo P.C."/>
        </authorList>
    </citation>
    <scope>NUCLEOTIDE SEQUENCE [LARGE SCALE GENOMIC DNA]</scope>
    <source>
        <strain evidence="10 11">HKU16</strain>
    </source>
</reference>
<dbReference type="PANTHER" id="PTHR43790">
    <property type="entry name" value="CARBOHYDRATE TRANSPORT ATP-BINDING PROTEIN MG119-RELATED"/>
    <property type="match status" value="1"/>
</dbReference>
<comment type="caution">
    <text evidence="10">The sequence shown here is derived from an EMBL/GenBank/DDBJ whole genome shotgun (WGS) entry which is preliminary data.</text>
</comment>
<sequence length="498" mass="55635">MSEYAVEMKNITKTFPGTKALDGACLYIKKGEVHALLGENGAGKSTLMNVLIGIHKMDSGEMFLNGGPLKINNNFEALRKGIGMVPQEINLIPDASIAENIFLGNERKNNKAKALIDWKDARVQAQKILHSLGVDIDVNQKVKQLSAAYQQMVSIARSLVYDPQILILDEPTSALTSNEANLLFQSMEKLKNEGKSLIFITHHLDEVMSQADRMTIMRDGKVVHVCDKKDITKEEIINKMANRDVTRDKKVVRTYSNEIFFKAENLQRENEYKSASFEVKRGEILCVAGLIGAGRTELFKTVFGLTNSEPGGKMYLEGKRVEINDPVAAIRLGIGYVPEERRQEGIFPILSVAENMTLPSYGKLKRHGLIDMKRVRSVTDKYIADLKVKTASQDTQIKNLSGGNQQKVILARWMAKKVRMLILDEPTRGIDVNAKDEIHRLIRAMADEGVTVIVISSEMEEVIALADRIMVMHKGEIKGFVENPIDVDEENILKIALA</sequence>
<dbReference type="SUPFAM" id="SSF52540">
    <property type="entry name" value="P-loop containing nucleoside triphosphate hydrolases"/>
    <property type="match status" value="2"/>
</dbReference>
<dbReference type="InterPro" id="IPR017871">
    <property type="entry name" value="ABC_transporter-like_CS"/>
</dbReference>
<keyword evidence="6 10" id="KW-0067">ATP-binding</keyword>
<dbReference type="STRING" id="270498.CHK_0617"/>
<feature type="domain" description="ABC transporter" evidence="9">
    <location>
        <begin position="246"/>
        <end position="497"/>
    </location>
</feature>
<evidence type="ECO:0000256" key="3">
    <source>
        <dbReference type="ARBA" id="ARBA00022475"/>
    </source>
</evidence>
<comment type="subcellular location">
    <subcellularLocation>
        <location evidence="1">Cell membrane</location>
        <topology evidence="1">Peripheral membrane protein</topology>
    </subcellularLocation>
</comment>
<accession>A0A0M2NH92</accession>